<dbReference type="RefSeq" id="WP_144907694.1">
    <property type="nucleotide sequence ID" value="NZ_JACHOA010000003.1"/>
</dbReference>
<dbReference type="EMBL" id="JACHOA010000003">
    <property type="protein sequence ID" value="MBB4613418.1"/>
    <property type="molecule type" value="Genomic_DNA"/>
</dbReference>
<feature type="signal peptide" evidence="1">
    <location>
        <begin position="1"/>
        <end position="27"/>
    </location>
</feature>
<evidence type="ECO:0000256" key="1">
    <source>
        <dbReference type="SAM" id="SignalP"/>
    </source>
</evidence>
<accession>A0A7W7AAG5</accession>
<dbReference type="Proteomes" id="UP000538566">
    <property type="component" value="Unassembled WGS sequence"/>
</dbReference>
<protein>
    <recommendedName>
        <fullName evidence="4">Spore coat protein U-like protein</fullName>
    </recommendedName>
</protein>
<evidence type="ECO:0000313" key="3">
    <source>
        <dbReference type="Proteomes" id="UP000538566"/>
    </source>
</evidence>
<sequence>MKRASFNLLPLALVLAMLTVGTHPASAQAVPQEGQTALVIQIRADAPRDCRVTSAQVSTLDPLSRGWQRLSLPDIACNYSGRPAVRFWSQNSGTLVPEGAVALALPAGLAYELRVGGTVVGRPGSAGDPLVSVLPQSSPLQPRSTEVAIRFLGPTPPPGTFADTIFMEVTP</sequence>
<name>A0A7W7AAG5_9SPHN</name>
<feature type="chain" id="PRO_5030843097" description="Spore coat protein U-like protein" evidence="1">
    <location>
        <begin position="28"/>
        <end position="171"/>
    </location>
</feature>
<evidence type="ECO:0000313" key="2">
    <source>
        <dbReference type="EMBL" id="MBB4613418.1"/>
    </source>
</evidence>
<gene>
    <name evidence="2" type="ORF">GGR37_001693</name>
</gene>
<keyword evidence="1" id="KW-0732">Signal</keyword>
<reference evidence="2 3" key="1">
    <citation type="submission" date="2020-08" db="EMBL/GenBank/DDBJ databases">
        <title>Genomic Encyclopedia of Type Strains, Phase IV (KMG-IV): sequencing the most valuable type-strain genomes for metagenomic binning, comparative biology and taxonomic classification.</title>
        <authorList>
            <person name="Goeker M."/>
        </authorList>
    </citation>
    <scope>NUCLEOTIDE SEQUENCE [LARGE SCALE GENOMIC DNA]</scope>
    <source>
        <strain evidence="2 3">DSM 17507</strain>
    </source>
</reference>
<keyword evidence="3" id="KW-1185">Reference proteome</keyword>
<organism evidence="2 3">
    <name type="scientific">Novosphingobium taihuense</name>
    <dbReference type="NCBI Taxonomy" id="260085"/>
    <lineage>
        <taxon>Bacteria</taxon>
        <taxon>Pseudomonadati</taxon>
        <taxon>Pseudomonadota</taxon>
        <taxon>Alphaproteobacteria</taxon>
        <taxon>Sphingomonadales</taxon>
        <taxon>Sphingomonadaceae</taxon>
        <taxon>Novosphingobium</taxon>
    </lineage>
</organism>
<evidence type="ECO:0008006" key="4">
    <source>
        <dbReference type="Google" id="ProtNLM"/>
    </source>
</evidence>
<proteinExistence type="predicted"/>
<dbReference type="AlphaFoldDB" id="A0A7W7AAG5"/>
<comment type="caution">
    <text evidence="2">The sequence shown here is derived from an EMBL/GenBank/DDBJ whole genome shotgun (WGS) entry which is preliminary data.</text>
</comment>